<dbReference type="WBParaSite" id="TCNE_0000396401-mRNA-1">
    <property type="protein sequence ID" value="TCNE_0000396401-mRNA-1"/>
    <property type="gene ID" value="TCNE_0000396401"/>
</dbReference>
<accession>A0A183U644</accession>
<proteinExistence type="predicted"/>
<protein>
    <submittedName>
        <fullName evidence="2">Amidohydro-rel domain-containing protein</fullName>
    </submittedName>
</protein>
<keyword evidence="1" id="KW-1185">Reference proteome</keyword>
<name>A0A183U644_TOXCA</name>
<dbReference type="AlphaFoldDB" id="A0A183U644"/>
<organism evidence="1 2">
    <name type="scientific">Toxocara canis</name>
    <name type="common">Canine roundworm</name>
    <dbReference type="NCBI Taxonomy" id="6265"/>
    <lineage>
        <taxon>Eukaryota</taxon>
        <taxon>Metazoa</taxon>
        <taxon>Ecdysozoa</taxon>
        <taxon>Nematoda</taxon>
        <taxon>Chromadorea</taxon>
        <taxon>Rhabditida</taxon>
        <taxon>Spirurina</taxon>
        <taxon>Ascaridomorpha</taxon>
        <taxon>Ascaridoidea</taxon>
        <taxon>Toxocaridae</taxon>
        <taxon>Toxocara</taxon>
    </lineage>
</organism>
<sequence>LINAALRPNQPATLIIKGIELSDEVQLKSVIVNGREIQWKTSDVIAE</sequence>
<reference evidence="2" key="1">
    <citation type="submission" date="2016-06" db="UniProtKB">
        <authorList>
            <consortium name="WormBaseParasite"/>
        </authorList>
    </citation>
    <scope>IDENTIFICATION</scope>
</reference>
<evidence type="ECO:0000313" key="1">
    <source>
        <dbReference type="Proteomes" id="UP000050794"/>
    </source>
</evidence>
<dbReference type="Proteomes" id="UP000050794">
    <property type="component" value="Unassembled WGS sequence"/>
</dbReference>
<evidence type="ECO:0000313" key="2">
    <source>
        <dbReference type="WBParaSite" id="TCNE_0000396401-mRNA-1"/>
    </source>
</evidence>